<dbReference type="InterPro" id="IPR015943">
    <property type="entry name" value="WD40/YVTN_repeat-like_dom_sf"/>
</dbReference>
<dbReference type="OrthoDB" id="538223at2759"/>
<dbReference type="Pfam" id="PF24883">
    <property type="entry name" value="NPHP3_N"/>
    <property type="match status" value="1"/>
</dbReference>
<feature type="repeat" description="WD" evidence="3">
    <location>
        <begin position="772"/>
        <end position="813"/>
    </location>
</feature>
<dbReference type="PROSITE" id="PS50294">
    <property type="entry name" value="WD_REPEATS_REGION"/>
    <property type="match status" value="13"/>
</dbReference>
<dbReference type="InterPro" id="IPR056884">
    <property type="entry name" value="NPHP3-like_N"/>
</dbReference>
<dbReference type="SUPFAM" id="SSF52540">
    <property type="entry name" value="P-loop containing nucleoside triphosphate hydrolases"/>
    <property type="match status" value="1"/>
</dbReference>
<dbReference type="InterPro" id="IPR019775">
    <property type="entry name" value="WD40_repeat_CS"/>
</dbReference>
<keyword evidence="2" id="KW-0677">Repeat</keyword>
<organism evidence="5 6">
    <name type="scientific">Mycena venus</name>
    <dbReference type="NCBI Taxonomy" id="2733690"/>
    <lineage>
        <taxon>Eukaryota</taxon>
        <taxon>Fungi</taxon>
        <taxon>Dikarya</taxon>
        <taxon>Basidiomycota</taxon>
        <taxon>Agaricomycotina</taxon>
        <taxon>Agaricomycetes</taxon>
        <taxon>Agaricomycetidae</taxon>
        <taxon>Agaricales</taxon>
        <taxon>Marasmiineae</taxon>
        <taxon>Mycenaceae</taxon>
        <taxon>Mycena</taxon>
    </lineage>
</organism>
<name>A0A8H6Y1F6_9AGAR</name>
<feature type="repeat" description="WD" evidence="3">
    <location>
        <begin position="1073"/>
        <end position="1114"/>
    </location>
</feature>
<feature type="repeat" description="WD" evidence="3">
    <location>
        <begin position="1288"/>
        <end position="1329"/>
    </location>
</feature>
<dbReference type="InterPro" id="IPR027417">
    <property type="entry name" value="P-loop_NTPase"/>
</dbReference>
<feature type="repeat" description="WD" evidence="3">
    <location>
        <begin position="1245"/>
        <end position="1286"/>
    </location>
</feature>
<dbReference type="Proteomes" id="UP000620124">
    <property type="component" value="Unassembled WGS sequence"/>
</dbReference>
<dbReference type="SUPFAM" id="SSF50998">
    <property type="entry name" value="Quinoprotein alcohol dehydrogenase-like"/>
    <property type="match status" value="1"/>
</dbReference>
<dbReference type="PROSITE" id="PS50837">
    <property type="entry name" value="NACHT"/>
    <property type="match status" value="1"/>
</dbReference>
<feature type="repeat" description="WD" evidence="3">
    <location>
        <begin position="858"/>
        <end position="899"/>
    </location>
</feature>
<dbReference type="InterPro" id="IPR059179">
    <property type="entry name" value="MLKL-like_MCAfunc"/>
</dbReference>
<dbReference type="Gene3D" id="2.130.10.10">
    <property type="entry name" value="YVTN repeat-like/Quinoprotein amine dehydrogenase"/>
    <property type="match status" value="7"/>
</dbReference>
<keyword evidence="1 3" id="KW-0853">WD repeat</keyword>
<dbReference type="InterPro" id="IPR020472">
    <property type="entry name" value="WD40_PAC1"/>
</dbReference>
<dbReference type="Gene3D" id="3.40.50.300">
    <property type="entry name" value="P-loop containing nucleotide triphosphate hydrolases"/>
    <property type="match status" value="1"/>
</dbReference>
<accession>A0A8H6Y1F6</accession>
<proteinExistence type="predicted"/>
<dbReference type="InterPro" id="IPR011047">
    <property type="entry name" value="Quinoprotein_ADH-like_sf"/>
</dbReference>
<feature type="repeat" description="WD" evidence="3">
    <location>
        <begin position="1331"/>
        <end position="1364"/>
    </location>
</feature>
<dbReference type="SMART" id="SM00320">
    <property type="entry name" value="WD40"/>
    <property type="match status" value="14"/>
</dbReference>
<dbReference type="PROSITE" id="PS50082">
    <property type="entry name" value="WD_REPEATS_2"/>
    <property type="match status" value="14"/>
</dbReference>
<feature type="repeat" description="WD" evidence="3">
    <location>
        <begin position="901"/>
        <end position="937"/>
    </location>
</feature>
<dbReference type="Gene3D" id="1.20.930.20">
    <property type="entry name" value="Adaptor protein Cbl, N-terminal domain"/>
    <property type="match status" value="1"/>
</dbReference>
<reference evidence="5" key="1">
    <citation type="submission" date="2020-05" db="EMBL/GenBank/DDBJ databases">
        <title>Mycena genomes resolve the evolution of fungal bioluminescence.</title>
        <authorList>
            <person name="Tsai I.J."/>
        </authorList>
    </citation>
    <scope>NUCLEOTIDE SEQUENCE</scope>
    <source>
        <strain evidence="5">CCC161011</strain>
    </source>
</reference>
<dbReference type="EMBL" id="JACAZI010000010">
    <property type="protein sequence ID" value="KAF7350241.1"/>
    <property type="molecule type" value="Genomic_DNA"/>
</dbReference>
<dbReference type="InterPro" id="IPR036537">
    <property type="entry name" value="Adaptor_Cbl_N_dom_sf"/>
</dbReference>
<feature type="repeat" description="WD" evidence="3">
    <location>
        <begin position="1030"/>
        <end position="1071"/>
    </location>
</feature>
<feature type="repeat" description="WD" evidence="3">
    <location>
        <begin position="815"/>
        <end position="856"/>
    </location>
</feature>
<dbReference type="Pfam" id="PF00400">
    <property type="entry name" value="WD40"/>
    <property type="match status" value="10"/>
</dbReference>
<feature type="repeat" description="WD" evidence="3">
    <location>
        <begin position="1202"/>
        <end position="1237"/>
    </location>
</feature>
<evidence type="ECO:0000313" key="5">
    <source>
        <dbReference type="EMBL" id="KAF7350241.1"/>
    </source>
</evidence>
<protein>
    <submittedName>
        <fullName evidence="5">WD-REPEATS-REGION domain-containing protein</fullName>
    </submittedName>
</protein>
<dbReference type="InterPro" id="IPR001680">
    <property type="entry name" value="WD40_rpt"/>
</dbReference>
<feature type="repeat" description="WD" evidence="3">
    <location>
        <begin position="1116"/>
        <end position="1157"/>
    </location>
</feature>
<feature type="repeat" description="WD" evidence="3">
    <location>
        <begin position="987"/>
        <end position="1028"/>
    </location>
</feature>
<feature type="repeat" description="WD" evidence="3">
    <location>
        <begin position="1159"/>
        <end position="1200"/>
    </location>
</feature>
<gene>
    <name evidence="5" type="ORF">MVEN_01327500</name>
</gene>
<dbReference type="PRINTS" id="PR00320">
    <property type="entry name" value="GPROTEINBRPT"/>
</dbReference>
<dbReference type="GO" id="GO:1990234">
    <property type="term" value="C:transferase complex"/>
    <property type="evidence" value="ECO:0007669"/>
    <property type="project" value="UniProtKB-ARBA"/>
</dbReference>
<dbReference type="CDD" id="cd00200">
    <property type="entry name" value="WD40"/>
    <property type="match status" value="3"/>
</dbReference>
<feature type="repeat" description="WD" evidence="3">
    <location>
        <begin position="954"/>
        <end position="985"/>
    </location>
</feature>
<sequence>MNIHNNILPVLRVAQAAATGNPGTGFDDAITGVVALAEMVSTMKGNKADLLELDKRLKQLTDIETVGCSGNLKQRLDKLKENLEPITTRLTSLIKKSKFKQYLKGKKYEKEIQDFKASIASHIQDFTFYNNISIKILVDQMSTKVDQVDASTQRLEPQVEQTHKSIKGMAPEVRDVNKTVKIDHTEQTLAKIKYVSAHYNAPNTPDQCMNGTRIAIIQDIIAHLSAPSDPSQRIVMLSGSAGTGKSTIAKTVASILAEERHILAASFFFSWNYAERREIKSLPLTLAYQLADYDADFKNILLKFLDEDHTGILDADPKLQLQRLVVDLLAQIPPSHKPWVICLDALDECGQDKGQIFLQWLSDNIMKIPAYVCFFLTGRSEVTSYLKHDVLCSLMYKTILDETDKDTVGRDIRRYVEQALDGNSWTTQYPWKPQVYEVDEITRRANGVFVFAATAVRYICTGLPRVIPQKSLDFLLKSIASVDELYFHIISDAIPNPSEVDPHAQESYNVSMRILSTILELLEPMDLKELAAFLGLVENTVRKVLISLSAVIHVPETGAIQIIHLSFREFMTSQKSKLFQEHVEILCGTEKQKQELAYKVLQTMQSELKFNICNLPTSYLKNDEMPGLQQKLDTCIPKYIRYCCCFWVDHLAAVLINAENSEMAKMFLETKCLFWIEVLSLLGMVSIALPALSKFIAWSKDPLIRQFAADVKRFISFFEAAITQSTPHLYITALAFAPVQSAVSIRFRSQFPRLLSISTGQMEKWPAILEVLKGHTAWVTSVAFSPDGKHIVSGSYDKTVRLWDARIGAPLGEPLKGHTSWVRSVAFSPDGKHIVSGSDDRTVRLWDAENRAPLGEPLEGHTSWVASVAFSPDGKHIVSGSYDMNVCLWDAERGALIGQPLNGHTDLITSVAFSPDGKYIVSGSVDQTVRLWDVQTGVSLGGPSMDQTYWLTPVAFSADGKHIVSGSHSRSIQVWDAESGAPLGENLMGHTDLVTSVAFSPDGKHIVSGSYDKTVCLWDAESGALLGEPLKGHTDAVTSVAFSPDGKHLVSGSNDSTVHLWDAESVEALCKPLNSHTHWVTSVAFSPDGKHIASGSYDRTVCLWDAKSGTPQGKPLKGHTSWVASVAFSPDGKHIVSGSHDMTVRLWNAKTGAPLGKPLKGHTGWVTSVAFSPDGKHIVSGSHDMTVRLWNAKTGAPLGEPLKGHIHWVTSVAFSPDGKHIVFGTWDGTVCLWNAENRAPVGGPLKGHTVWVTSVAFSPDGKHIVSGSYDRTVCLWDAESGAPVGEPLKGHTYVVTSVAFSPDGKHIVSGSYDKTVRLWDAENSTPLGKPLRGHTDIVTSVAFSPDGKYIVSGSNDCTIRVWELPYDSPSWTIQEGWVLSSTDELLFWLHHEYRAGFWMPLNKLIIGRQQTLLSYDNFAHGTEWAKCYVSTLAEHSS</sequence>
<dbReference type="InterPro" id="IPR055442">
    <property type="entry name" value="Beta-prop_EML-like_2nd"/>
</dbReference>
<feature type="domain" description="NACHT" evidence="4">
    <location>
        <begin position="233"/>
        <end position="380"/>
    </location>
</feature>
<dbReference type="Pfam" id="PF23414">
    <property type="entry name" value="Beta-prop_EML_2"/>
    <property type="match status" value="1"/>
</dbReference>
<dbReference type="SUPFAM" id="SSF50978">
    <property type="entry name" value="WD40 repeat-like"/>
    <property type="match status" value="1"/>
</dbReference>
<evidence type="ECO:0000313" key="6">
    <source>
        <dbReference type="Proteomes" id="UP000620124"/>
    </source>
</evidence>
<dbReference type="PROSITE" id="PS00678">
    <property type="entry name" value="WD_REPEATS_1"/>
    <property type="match status" value="10"/>
</dbReference>
<dbReference type="CDD" id="cd21037">
    <property type="entry name" value="MLKL_NTD"/>
    <property type="match status" value="1"/>
</dbReference>
<dbReference type="InterPro" id="IPR036322">
    <property type="entry name" value="WD40_repeat_dom_sf"/>
</dbReference>
<evidence type="ECO:0000259" key="4">
    <source>
        <dbReference type="PROSITE" id="PS50837"/>
    </source>
</evidence>
<dbReference type="InterPro" id="IPR007111">
    <property type="entry name" value="NACHT_NTPase"/>
</dbReference>
<dbReference type="PANTHER" id="PTHR22847">
    <property type="entry name" value="WD40 REPEAT PROTEIN"/>
    <property type="match status" value="1"/>
</dbReference>
<dbReference type="GO" id="GO:0005634">
    <property type="term" value="C:nucleus"/>
    <property type="evidence" value="ECO:0007669"/>
    <property type="project" value="TreeGrafter"/>
</dbReference>
<comment type="caution">
    <text evidence="5">The sequence shown here is derived from an EMBL/GenBank/DDBJ whole genome shotgun (WGS) entry which is preliminary data.</text>
</comment>
<dbReference type="GO" id="GO:0007166">
    <property type="term" value="P:cell surface receptor signaling pathway"/>
    <property type="evidence" value="ECO:0007669"/>
    <property type="project" value="InterPro"/>
</dbReference>
<keyword evidence="6" id="KW-1185">Reference proteome</keyword>
<evidence type="ECO:0000256" key="2">
    <source>
        <dbReference type="ARBA" id="ARBA00022737"/>
    </source>
</evidence>
<dbReference type="PANTHER" id="PTHR22847:SF637">
    <property type="entry name" value="WD REPEAT DOMAIN 5B"/>
    <property type="match status" value="1"/>
</dbReference>
<evidence type="ECO:0000256" key="3">
    <source>
        <dbReference type="PROSITE-ProRule" id="PRU00221"/>
    </source>
</evidence>
<evidence type="ECO:0000256" key="1">
    <source>
        <dbReference type="ARBA" id="ARBA00022574"/>
    </source>
</evidence>